<dbReference type="EMBL" id="CP001101">
    <property type="protein sequence ID" value="ACE03525.1"/>
    <property type="molecule type" value="Genomic_DNA"/>
</dbReference>
<gene>
    <name evidence="1" type="ordered locus">Cphamn1_0564</name>
</gene>
<proteinExistence type="predicted"/>
<accession>B3EMP7</accession>
<name>B3EMP7_CHLPB</name>
<dbReference type="AlphaFoldDB" id="B3EMP7"/>
<dbReference type="KEGG" id="cpb:Cphamn1_0564"/>
<evidence type="ECO:0000313" key="1">
    <source>
        <dbReference type="EMBL" id="ACE03525.1"/>
    </source>
</evidence>
<reference evidence="1" key="1">
    <citation type="submission" date="2008-06" db="EMBL/GenBank/DDBJ databases">
        <title>Complete sequence of Chlorobium phaeobacteroides BS1.</title>
        <authorList>
            <consortium name="US DOE Joint Genome Institute"/>
            <person name="Lucas S."/>
            <person name="Copeland A."/>
            <person name="Lapidus A."/>
            <person name="Glavina del Rio T."/>
            <person name="Dalin E."/>
            <person name="Tice H."/>
            <person name="Bruce D."/>
            <person name="Goodwin L."/>
            <person name="Pitluck S."/>
            <person name="Schmutz J."/>
            <person name="Larimer F."/>
            <person name="Land M."/>
            <person name="Hauser L."/>
            <person name="Kyrpides N."/>
            <person name="Ovchinnikova G."/>
            <person name="Li T."/>
            <person name="Liu Z."/>
            <person name="Zhao F."/>
            <person name="Overmann J."/>
            <person name="Bryant D.A."/>
            <person name="Richardson P."/>
        </authorList>
    </citation>
    <scope>NUCLEOTIDE SEQUENCE [LARGE SCALE GENOMIC DNA]</scope>
    <source>
        <strain evidence="1">BS1</strain>
    </source>
</reference>
<sequence>MKKWFGTICPDIHRLDYHREYLSLVFPVTASHQPIAVTSEMIQTSNASSASKVASARG</sequence>
<protein>
    <submittedName>
        <fullName evidence="1">Uncharacterized protein</fullName>
    </submittedName>
</protein>
<dbReference type="STRING" id="331678.Cphamn1_0564"/>
<organism evidence="1">
    <name type="scientific">Chlorobium phaeobacteroides (strain BS1)</name>
    <dbReference type="NCBI Taxonomy" id="331678"/>
    <lineage>
        <taxon>Bacteria</taxon>
        <taxon>Pseudomonadati</taxon>
        <taxon>Chlorobiota</taxon>
        <taxon>Chlorobiia</taxon>
        <taxon>Chlorobiales</taxon>
        <taxon>Chlorobiaceae</taxon>
        <taxon>Chlorobium/Pelodictyon group</taxon>
        <taxon>Chlorobium</taxon>
    </lineage>
</organism>
<dbReference type="HOGENOM" id="CLU_2971050_0_0_10"/>